<dbReference type="InterPro" id="IPR051267">
    <property type="entry name" value="STEAP_metalloreductase"/>
</dbReference>
<dbReference type="InterPro" id="IPR036291">
    <property type="entry name" value="NAD(P)-bd_dom_sf"/>
</dbReference>
<dbReference type="RefSeq" id="WP_064802600.1">
    <property type="nucleotide sequence ID" value="NZ_CP016022.1"/>
</dbReference>
<dbReference type="Gene3D" id="3.40.50.720">
    <property type="entry name" value="NAD(P)-binding Rossmann-like Domain"/>
    <property type="match status" value="1"/>
</dbReference>
<dbReference type="GeneID" id="61525492"/>
<dbReference type="STRING" id="190721.ACS15_1216"/>
<proteinExistence type="predicted"/>
<gene>
    <name evidence="2" type="ORF">A9Y76_05605</name>
</gene>
<keyword evidence="1" id="KW-0560">Oxidoreductase</keyword>
<keyword evidence="3" id="KW-1185">Reference proteome</keyword>
<dbReference type="SUPFAM" id="SSF51735">
    <property type="entry name" value="NAD(P)-binding Rossmann-fold domains"/>
    <property type="match status" value="1"/>
</dbReference>
<sequence>MKIAFLGGGNFGGNLASLLTAAGHDVVVGLRDVSRARPGASYRVTSLEAAAAHGDVVVIAILYQACADTLPPLASRLSGKIVVDATNALQDDWSPLPLGAFASAAETLHHLLPASRLVKAFNTVFADIMTPDRLDRSGQPVTAFIAGDDAQANTIVADIAASAGFAPVVTGPLSNARYLEAMAHLNIQIAVRQGGGTDAGFVYHRADGARQLRATQQHV</sequence>
<dbReference type="AlphaFoldDB" id="A0A191ZV61"/>
<evidence type="ECO:0000313" key="3">
    <source>
        <dbReference type="Proteomes" id="UP000078572"/>
    </source>
</evidence>
<dbReference type="InterPro" id="IPR028939">
    <property type="entry name" value="P5C_Rdtase_cat_N"/>
</dbReference>
<protein>
    <submittedName>
        <fullName evidence="2">Uncharacterized protein</fullName>
    </submittedName>
</protein>
<organism evidence="2 3">
    <name type="scientific">Ralstonia insidiosa</name>
    <dbReference type="NCBI Taxonomy" id="190721"/>
    <lineage>
        <taxon>Bacteria</taxon>
        <taxon>Pseudomonadati</taxon>
        <taxon>Pseudomonadota</taxon>
        <taxon>Betaproteobacteria</taxon>
        <taxon>Burkholderiales</taxon>
        <taxon>Burkholderiaceae</taxon>
        <taxon>Ralstonia</taxon>
    </lineage>
</organism>
<dbReference type="OrthoDB" id="5499754at2"/>
<name>A0A191ZV61_9RALS</name>
<dbReference type="Proteomes" id="UP000078572">
    <property type="component" value="Chromosome 1"/>
</dbReference>
<reference evidence="3" key="1">
    <citation type="submission" date="2016-06" db="EMBL/GenBank/DDBJ databases">
        <authorList>
            <person name="Xu Y."/>
            <person name="Nagy A."/>
            <person name="Yan X."/>
            <person name="Kim S.W."/>
            <person name="Haley B."/>
            <person name="Liu N.T."/>
            <person name="Nou X."/>
        </authorList>
    </citation>
    <scope>NUCLEOTIDE SEQUENCE [LARGE SCALE GENOMIC DNA]</scope>
    <source>
        <strain evidence="3">ATCC 49129</strain>
    </source>
</reference>
<evidence type="ECO:0000313" key="2">
    <source>
        <dbReference type="EMBL" id="ANJ71972.1"/>
    </source>
</evidence>
<evidence type="ECO:0000256" key="1">
    <source>
        <dbReference type="ARBA" id="ARBA00023002"/>
    </source>
</evidence>
<dbReference type="Pfam" id="PF03807">
    <property type="entry name" value="F420_oxidored"/>
    <property type="match status" value="1"/>
</dbReference>
<dbReference type="PANTHER" id="PTHR14239">
    <property type="entry name" value="DUDULIN-RELATED"/>
    <property type="match status" value="1"/>
</dbReference>
<dbReference type="GO" id="GO:0016491">
    <property type="term" value="F:oxidoreductase activity"/>
    <property type="evidence" value="ECO:0007669"/>
    <property type="project" value="UniProtKB-KW"/>
</dbReference>
<accession>A0A191ZV61</accession>
<dbReference type="EMBL" id="CP016022">
    <property type="protein sequence ID" value="ANJ71972.1"/>
    <property type="molecule type" value="Genomic_DNA"/>
</dbReference>